<keyword evidence="7 11" id="KW-0675">Receptor</keyword>
<dbReference type="AlphaFoldDB" id="A0AAD9V264"/>
<dbReference type="PANTHER" id="PTHR24249:SF372">
    <property type="entry name" value="G-PROTEIN COUPLED RECEPTORS FAMILY 1 PROFILE DOMAIN-CONTAINING PROTEIN"/>
    <property type="match status" value="1"/>
</dbReference>
<dbReference type="Pfam" id="PF00001">
    <property type="entry name" value="7tm_1"/>
    <property type="match status" value="1"/>
</dbReference>
<keyword evidence="3 9" id="KW-0812">Transmembrane</keyword>
<evidence type="ECO:0000256" key="5">
    <source>
        <dbReference type="ARBA" id="ARBA00023040"/>
    </source>
</evidence>
<protein>
    <submittedName>
        <fullName evidence="11">Adenosine receptor A2a</fullName>
    </submittedName>
</protein>
<evidence type="ECO:0000256" key="2">
    <source>
        <dbReference type="ARBA" id="ARBA00022475"/>
    </source>
</evidence>
<evidence type="ECO:0000256" key="6">
    <source>
        <dbReference type="ARBA" id="ARBA00023136"/>
    </source>
</evidence>
<sequence length="296" mass="33570">MSATNLSDLDNDIYLSIIHNKTYWTSLAVLGFILAIAITAGNSMLLYTIYKDPRKSLRSAPGFLITNLSVADLLLGLLNLSIVAVRDVYRSQLINMPFLGILKAFMYIVFMTTLFVSCNTIIVMSATCYVAINQPLEYKTIVTTKRIKICIAVLWIMGLGTCLLPVAGLSQQTFVMIYLHTHATIPAILLTVIYVKVFRAVARRTRELQQSGYDKVATKSLERERNMVVVVIIILALFYITYMPQYITIHLLYFCNSCQQSVTFHEIDVALSRFVYLSSAINPFVYAWRVPKYRKP</sequence>
<dbReference type="GO" id="GO:0004930">
    <property type="term" value="F:G protein-coupled receptor activity"/>
    <property type="evidence" value="ECO:0007669"/>
    <property type="project" value="UniProtKB-KW"/>
</dbReference>
<reference evidence="11" key="2">
    <citation type="journal article" date="2023" name="Science">
        <title>Genomic signatures of disease resistance in endangered staghorn corals.</title>
        <authorList>
            <person name="Vollmer S.V."/>
            <person name="Selwyn J.D."/>
            <person name="Despard B.A."/>
            <person name="Roesel C.L."/>
        </authorList>
    </citation>
    <scope>NUCLEOTIDE SEQUENCE</scope>
    <source>
        <strain evidence="11">K2</strain>
    </source>
</reference>
<comment type="caution">
    <text evidence="11">The sequence shown here is derived from an EMBL/GenBank/DDBJ whole genome shotgun (WGS) entry which is preliminary data.</text>
</comment>
<evidence type="ECO:0000256" key="4">
    <source>
        <dbReference type="ARBA" id="ARBA00022989"/>
    </source>
</evidence>
<feature type="domain" description="G-protein coupled receptors family 1 profile" evidence="10">
    <location>
        <begin position="41"/>
        <end position="286"/>
    </location>
</feature>
<evidence type="ECO:0000256" key="1">
    <source>
        <dbReference type="ARBA" id="ARBA00004651"/>
    </source>
</evidence>
<dbReference type="Gene3D" id="1.20.1070.10">
    <property type="entry name" value="Rhodopsin 7-helix transmembrane proteins"/>
    <property type="match status" value="1"/>
</dbReference>
<dbReference type="GO" id="GO:0005886">
    <property type="term" value="C:plasma membrane"/>
    <property type="evidence" value="ECO:0007669"/>
    <property type="project" value="UniProtKB-SubCell"/>
</dbReference>
<gene>
    <name evidence="11" type="ORF">P5673_019264</name>
</gene>
<keyword evidence="8" id="KW-0807">Transducer</keyword>
<dbReference type="EMBL" id="JARQWQ010000044">
    <property type="protein sequence ID" value="KAK2558544.1"/>
    <property type="molecule type" value="Genomic_DNA"/>
</dbReference>
<evidence type="ECO:0000256" key="9">
    <source>
        <dbReference type="SAM" id="Phobius"/>
    </source>
</evidence>
<comment type="subcellular location">
    <subcellularLocation>
        <location evidence="1">Cell membrane</location>
        <topology evidence="1">Multi-pass membrane protein</topology>
    </subcellularLocation>
</comment>
<feature type="transmembrane region" description="Helical" evidence="9">
    <location>
        <begin position="149"/>
        <end position="169"/>
    </location>
</feature>
<keyword evidence="12" id="KW-1185">Reference proteome</keyword>
<proteinExistence type="predicted"/>
<dbReference type="InterPro" id="IPR017452">
    <property type="entry name" value="GPCR_Rhodpsn_7TM"/>
</dbReference>
<evidence type="ECO:0000256" key="8">
    <source>
        <dbReference type="ARBA" id="ARBA00023224"/>
    </source>
</evidence>
<reference evidence="11" key="1">
    <citation type="journal article" date="2023" name="G3 (Bethesda)">
        <title>Whole genome assembly and annotation of the endangered Caribbean coral Acropora cervicornis.</title>
        <authorList>
            <person name="Selwyn J.D."/>
            <person name="Vollmer S.V."/>
        </authorList>
    </citation>
    <scope>NUCLEOTIDE SEQUENCE</scope>
    <source>
        <strain evidence="11">K2</strain>
    </source>
</reference>
<dbReference type="PRINTS" id="PR00237">
    <property type="entry name" value="GPCRRHODOPSN"/>
</dbReference>
<organism evidence="11 12">
    <name type="scientific">Acropora cervicornis</name>
    <name type="common">Staghorn coral</name>
    <dbReference type="NCBI Taxonomy" id="6130"/>
    <lineage>
        <taxon>Eukaryota</taxon>
        <taxon>Metazoa</taxon>
        <taxon>Cnidaria</taxon>
        <taxon>Anthozoa</taxon>
        <taxon>Hexacorallia</taxon>
        <taxon>Scleractinia</taxon>
        <taxon>Astrocoeniina</taxon>
        <taxon>Acroporidae</taxon>
        <taxon>Acropora</taxon>
    </lineage>
</organism>
<evidence type="ECO:0000313" key="12">
    <source>
        <dbReference type="Proteomes" id="UP001249851"/>
    </source>
</evidence>
<dbReference type="PROSITE" id="PS50262">
    <property type="entry name" value="G_PROTEIN_RECEP_F1_2"/>
    <property type="match status" value="1"/>
</dbReference>
<keyword evidence="6 9" id="KW-0472">Membrane</keyword>
<name>A0AAD9V264_ACRCE</name>
<feature type="transmembrane region" description="Helical" evidence="9">
    <location>
        <begin position="269"/>
        <end position="288"/>
    </location>
</feature>
<dbReference type="PANTHER" id="PTHR24249">
    <property type="entry name" value="HISTAMINE RECEPTOR-RELATED G-PROTEIN COUPLED RECEPTOR"/>
    <property type="match status" value="1"/>
</dbReference>
<keyword evidence="4 9" id="KW-1133">Transmembrane helix</keyword>
<evidence type="ECO:0000259" key="10">
    <source>
        <dbReference type="PROSITE" id="PS50262"/>
    </source>
</evidence>
<feature type="transmembrane region" description="Helical" evidence="9">
    <location>
        <begin position="175"/>
        <end position="195"/>
    </location>
</feature>
<dbReference type="Proteomes" id="UP001249851">
    <property type="component" value="Unassembled WGS sequence"/>
</dbReference>
<evidence type="ECO:0000256" key="3">
    <source>
        <dbReference type="ARBA" id="ARBA00022692"/>
    </source>
</evidence>
<accession>A0AAD9V264</accession>
<keyword evidence="5" id="KW-0297">G-protein coupled receptor</keyword>
<dbReference type="SUPFAM" id="SSF81321">
    <property type="entry name" value="Family A G protein-coupled receptor-like"/>
    <property type="match status" value="1"/>
</dbReference>
<keyword evidence="2" id="KW-1003">Cell membrane</keyword>
<feature type="transmembrane region" description="Helical" evidence="9">
    <location>
        <begin position="62"/>
        <end position="84"/>
    </location>
</feature>
<evidence type="ECO:0000313" key="11">
    <source>
        <dbReference type="EMBL" id="KAK2558544.1"/>
    </source>
</evidence>
<dbReference type="CDD" id="cd00637">
    <property type="entry name" value="7tm_classA_rhodopsin-like"/>
    <property type="match status" value="1"/>
</dbReference>
<dbReference type="InterPro" id="IPR000276">
    <property type="entry name" value="GPCR_Rhodpsn"/>
</dbReference>
<feature type="transmembrane region" description="Helical" evidence="9">
    <location>
        <begin position="23"/>
        <end position="50"/>
    </location>
</feature>
<dbReference type="InterPro" id="IPR050569">
    <property type="entry name" value="TAAR"/>
</dbReference>
<feature type="transmembrane region" description="Helical" evidence="9">
    <location>
        <begin position="228"/>
        <end position="249"/>
    </location>
</feature>
<feature type="transmembrane region" description="Helical" evidence="9">
    <location>
        <begin position="104"/>
        <end position="129"/>
    </location>
</feature>
<evidence type="ECO:0000256" key="7">
    <source>
        <dbReference type="ARBA" id="ARBA00023170"/>
    </source>
</evidence>